<dbReference type="STRING" id="381764.Fnod_1181"/>
<sequence length="158" mass="17918">MNNSPNFPSMRRKDRELSEEEAYEILKSADYGVLSTYNGEYPYGVPVNYVFDGKAIYIHCALEGHKIENIKKHPKVCFTVVKNYEILPDELSTAYQSAIVFGKASLIEGEEKITVLRTLGMKYSNNLEKIEKEINDSGKATGVIKIEIEYVSGKARKR</sequence>
<dbReference type="PANTHER" id="PTHR34071:SF2">
    <property type="entry name" value="FLAVIN-NUCLEOTIDE-BINDING PROTEIN"/>
    <property type="match status" value="1"/>
</dbReference>
<dbReference type="KEGG" id="fno:Fnod_1181"/>
<evidence type="ECO:0000313" key="1">
    <source>
        <dbReference type="EMBL" id="ABS61028.1"/>
    </source>
</evidence>
<dbReference type="Pfam" id="PF12900">
    <property type="entry name" value="Pyridox_ox_2"/>
    <property type="match status" value="1"/>
</dbReference>
<dbReference type="HOGENOM" id="CLU_067890_2_2_0"/>
<dbReference type="Proteomes" id="UP000002415">
    <property type="component" value="Chromosome"/>
</dbReference>
<dbReference type="AlphaFoldDB" id="A7HM95"/>
<dbReference type="OrthoDB" id="9794935at2"/>
<dbReference type="InterPro" id="IPR012349">
    <property type="entry name" value="Split_barrel_FMN-bd"/>
</dbReference>
<reference evidence="1 2" key="2">
    <citation type="journal article" date="2009" name="Proc. Natl. Acad. Sci. U.S.A.">
        <title>On the chimeric nature, thermophilic origin, and phylogenetic placement of the Thermotogales.</title>
        <authorList>
            <person name="Zhaxybayeva O."/>
            <person name="Swithers K.S."/>
            <person name="Lapierre P."/>
            <person name="Fournier G.P."/>
            <person name="Bickhart D.M."/>
            <person name="DeBoy R.T."/>
            <person name="Nelson K.E."/>
            <person name="Nesbo C.L."/>
            <person name="Doolittle W.F."/>
            <person name="Gogarten J.P."/>
            <person name="Noll K.M."/>
        </authorList>
    </citation>
    <scope>NUCLEOTIDE SEQUENCE [LARGE SCALE GENOMIC DNA]</scope>
    <source>
        <strain evidence="2">ATCC 35602 / DSM 5306 / Rt17-B1</strain>
    </source>
</reference>
<evidence type="ECO:0000313" key="2">
    <source>
        <dbReference type="Proteomes" id="UP000002415"/>
    </source>
</evidence>
<protein>
    <submittedName>
        <fullName evidence="1">Pyridoxamine 5'-phosphate oxidase-related FMN-binding</fullName>
    </submittedName>
</protein>
<reference evidence="1 2" key="1">
    <citation type="submission" date="2007-07" db="EMBL/GenBank/DDBJ databases">
        <title>Complete sequence of Fervidobacterium nodosum Rt17-B1.</title>
        <authorList>
            <consortium name="US DOE Joint Genome Institute"/>
            <person name="Copeland A."/>
            <person name="Lucas S."/>
            <person name="Lapidus A."/>
            <person name="Barry K."/>
            <person name="Glavina del Rio T."/>
            <person name="Dalin E."/>
            <person name="Tice H."/>
            <person name="Pitluck S."/>
            <person name="Saunders E."/>
            <person name="Brettin T."/>
            <person name="Bruce D."/>
            <person name="Detter J.C."/>
            <person name="Han C."/>
            <person name="Schmutz J."/>
            <person name="Larimer F."/>
            <person name="Land M."/>
            <person name="Hauser L."/>
            <person name="Kyrpides N."/>
            <person name="Mikhailova N."/>
            <person name="Nelson K."/>
            <person name="Gogarten J.P."/>
            <person name="Noll K."/>
            <person name="Richardson P."/>
        </authorList>
    </citation>
    <scope>NUCLEOTIDE SEQUENCE [LARGE SCALE GENOMIC DNA]</scope>
    <source>
        <strain evidence="2">ATCC 35602 / DSM 5306 / Rt17-B1</strain>
    </source>
</reference>
<dbReference type="PANTHER" id="PTHR34071">
    <property type="entry name" value="5-NITROIMIDAZOLE ANTIBIOTICS RESISTANCE PROTEIN, NIMA-FAMILY-RELATED PROTEIN-RELATED"/>
    <property type="match status" value="1"/>
</dbReference>
<organism evidence="1 2">
    <name type="scientific">Fervidobacterium nodosum (strain ATCC 35602 / DSM 5306 / Rt17-B1)</name>
    <dbReference type="NCBI Taxonomy" id="381764"/>
    <lineage>
        <taxon>Bacteria</taxon>
        <taxon>Thermotogati</taxon>
        <taxon>Thermotogota</taxon>
        <taxon>Thermotogae</taxon>
        <taxon>Thermotogales</taxon>
        <taxon>Fervidobacteriaceae</taxon>
        <taxon>Fervidobacterium</taxon>
    </lineage>
</organism>
<name>A7HM95_FERNB</name>
<dbReference type="RefSeq" id="WP_011994340.1">
    <property type="nucleotide sequence ID" value="NC_009718.1"/>
</dbReference>
<accession>A7HM95</accession>
<proteinExistence type="predicted"/>
<dbReference type="Gene3D" id="2.30.110.10">
    <property type="entry name" value="Electron Transport, Fmn-binding Protein, Chain A"/>
    <property type="match status" value="1"/>
</dbReference>
<dbReference type="SUPFAM" id="SSF50475">
    <property type="entry name" value="FMN-binding split barrel"/>
    <property type="match status" value="1"/>
</dbReference>
<dbReference type="InterPro" id="IPR024747">
    <property type="entry name" value="Pyridox_Oxase-rel"/>
</dbReference>
<dbReference type="eggNOG" id="COG3467">
    <property type="taxonomic scope" value="Bacteria"/>
</dbReference>
<dbReference type="EMBL" id="CP000771">
    <property type="protein sequence ID" value="ABS61028.1"/>
    <property type="molecule type" value="Genomic_DNA"/>
</dbReference>
<keyword evidence="2" id="KW-1185">Reference proteome</keyword>
<gene>
    <name evidence="1" type="ordered locus">Fnod_1181</name>
</gene>